<comment type="caution">
    <text evidence="1">The sequence shown here is derived from an EMBL/GenBank/DDBJ whole genome shotgun (WGS) entry which is preliminary data.</text>
</comment>
<dbReference type="GO" id="GO:0005975">
    <property type="term" value="P:carbohydrate metabolic process"/>
    <property type="evidence" value="ECO:0007669"/>
    <property type="project" value="InterPro"/>
</dbReference>
<accession>A0A1I4QQ42</accession>
<dbReference type="EMBL" id="PJNW01000002">
    <property type="protein sequence ID" value="PKR90503.1"/>
    <property type="molecule type" value="Genomic_DNA"/>
</dbReference>
<dbReference type="GO" id="GO:0016853">
    <property type="term" value="F:isomerase activity"/>
    <property type="evidence" value="ECO:0007669"/>
    <property type="project" value="InterPro"/>
</dbReference>
<dbReference type="InterPro" id="IPR011013">
    <property type="entry name" value="Gal_mutarotase_sf_dom"/>
</dbReference>
<name>A0A1I4QQ42_9HYPH</name>
<evidence type="ECO:0000313" key="1">
    <source>
        <dbReference type="EMBL" id="PKR90503.1"/>
    </source>
</evidence>
<dbReference type="GO" id="GO:0030246">
    <property type="term" value="F:carbohydrate binding"/>
    <property type="evidence" value="ECO:0007669"/>
    <property type="project" value="InterPro"/>
</dbReference>
<dbReference type="RefSeq" id="WP_101287596.1">
    <property type="nucleotide sequence ID" value="NZ_FOUQ01000001.1"/>
</dbReference>
<gene>
    <name evidence="1" type="ORF">CXZ10_03800</name>
</gene>
<evidence type="ECO:0000313" key="2">
    <source>
        <dbReference type="Proteomes" id="UP000233491"/>
    </source>
</evidence>
<dbReference type="OrthoDB" id="9796517at2"/>
<protein>
    <recommendedName>
        <fullName evidence="3">Aldose 1-epimerase</fullName>
    </recommendedName>
</protein>
<sequence>MDVLRLRTNVAELKLSTQGAAVLGWEIDASAGRLPLLRPARHGGNGAPDETSAFPLVPFGNRVGGNAFTFSGRDYRLTANAGDRYRLHGDGWLSDWGIEAVSDSSATLILRHMADAAAPWDYLARQTVTLDGRGMALALSVENTGKVPLPFGLGWHPYFPLAARTRLTAPASSVWLEGADHLPTEEVPIAAELDFRKAAPLPNCWVNNGFEGWNGCARIDWPERGVTLKIDAGPAFSRYVIYRPDTDRDPAYAGDWFCFEPMTHSVDGFGLAGMGGLVQLDPGNSLEGRIVLEALVH</sequence>
<dbReference type="InterPro" id="IPR014718">
    <property type="entry name" value="GH-type_carb-bd"/>
</dbReference>
<proteinExistence type="predicted"/>
<dbReference type="AlphaFoldDB" id="A0A1I4QQ42"/>
<dbReference type="CDD" id="cd09021">
    <property type="entry name" value="Aldose_epim_Ec_YphB"/>
    <property type="match status" value="1"/>
</dbReference>
<organism evidence="1 2">
    <name type="scientific">Pleomorphomonas diazotrophica</name>
    <dbReference type="NCBI Taxonomy" id="1166257"/>
    <lineage>
        <taxon>Bacteria</taxon>
        <taxon>Pseudomonadati</taxon>
        <taxon>Pseudomonadota</taxon>
        <taxon>Alphaproteobacteria</taxon>
        <taxon>Hyphomicrobiales</taxon>
        <taxon>Pleomorphomonadaceae</taxon>
        <taxon>Pleomorphomonas</taxon>
    </lineage>
</organism>
<dbReference type="Pfam" id="PF01263">
    <property type="entry name" value="Aldose_epim"/>
    <property type="match status" value="1"/>
</dbReference>
<dbReference type="Proteomes" id="UP000233491">
    <property type="component" value="Unassembled WGS sequence"/>
</dbReference>
<dbReference type="SUPFAM" id="SSF74650">
    <property type="entry name" value="Galactose mutarotase-like"/>
    <property type="match status" value="1"/>
</dbReference>
<dbReference type="Gene3D" id="2.70.98.10">
    <property type="match status" value="1"/>
</dbReference>
<keyword evidence="2" id="KW-1185">Reference proteome</keyword>
<evidence type="ECO:0008006" key="3">
    <source>
        <dbReference type="Google" id="ProtNLM"/>
    </source>
</evidence>
<reference evidence="1 2" key="1">
    <citation type="submission" date="2017-12" db="EMBL/GenBank/DDBJ databases">
        <title>Anaerobic carbon monoxide metabolism by Pleomorphomonas carboxyditropha sp. nov., a new mesophilic hydrogenogenic carboxidotroph.</title>
        <authorList>
            <person name="Esquivel-Elizondo S."/>
            <person name="Krajmalnik-Brown R."/>
        </authorList>
    </citation>
    <scope>NUCLEOTIDE SEQUENCE [LARGE SCALE GENOMIC DNA]</scope>
    <source>
        <strain evidence="1 2">R5-392</strain>
    </source>
</reference>
<dbReference type="InterPro" id="IPR008183">
    <property type="entry name" value="Aldose_1/G6P_1-epimerase"/>
</dbReference>